<dbReference type="OrthoDB" id="86160at2"/>
<dbReference type="Gene3D" id="3.20.20.60">
    <property type="entry name" value="Phosphoenolpyruvate-binding domains"/>
    <property type="match status" value="1"/>
</dbReference>
<dbReference type="Proteomes" id="UP000295294">
    <property type="component" value="Chromosome 2"/>
</dbReference>
<dbReference type="AlphaFoldDB" id="A0A4P7LFG1"/>
<organism evidence="3 4">
    <name type="scientific">Cupriavidus oxalaticus</name>
    <dbReference type="NCBI Taxonomy" id="96344"/>
    <lineage>
        <taxon>Bacteria</taxon>
        <taxon>Pseudomonadati</taxon>
        <taxon>Pseudomonadota</taxon>
        <taxon>Betaproteobacteria</taxon>
        <taxon>Burkholderiales</taxon>
        <taxon>Burkholderiaceae</taxon>
        <taxon>Cupriavidus</taxon>
    </lineage>
</organism>
<dbReference type="EMBL" id="CP038635">
    <property type="protein sequence ID" value="QBY53029.1"/>
    <property type="molecule type" value="Genomic_DNA"/>
</dbReference>
<gene>
    <name evidence="3" type="ORF">E0W60_18035</name>
</gene>
<dbReference type="InterPro" id="IPR015813">
    <property type="entry name" value="Pyrv/PenolPyrv_kinase-like_dom"/>
</dbReference>
<reference evidence="3 4" key="1">
    <citation type="submission" date="2019-03" db="EMBL/GenBank/DDBJ databases">
        <title>Efficiently degradation of phenoxyalkanoic acid herbicides by Cupriavidus oxalaticus strain X32.</title>
        <authorList>
            <person name="Sheng X."/>
        </authorList>
    </citation>
    <scope>NUCLEOTIDE SEQUENCE [LARGE SCALE GENOMIC DNA]</scope>
    <source>
        <strain evidence="3 4">X32</strain>
    </source>
</reference>
<evidence type="ECO:0000313" key="3">
    <source>
        <dbReference type="EMBL" id="QBY53029.1"/>
    </source>
</evidence>
<dbReference type="GO" id="GO:0003824">
    <property type="term" value="F:catalytic activity"/>
    <property type="evidence" value="ECO:0007669"/>
    <property type="project" value="InterPro"/>
</dbReference>
<dbReference type="GO" id="GO:0046872">
    <property type="term" value="F:metal ion binding"/>
    <property type="evidence" value="ECO:0007669"/>
    <property type="project" value="UniProtKB-KW"/>
</dbReference>
<dbReference type="Pfam" id="PF03328">
    <property type="entry name" value="HpcH_HpaI"/>
    <property type="match status" value="1"/>
</dbReference>
<evidence type="ECO:0000313" key="4">
    <source>
        <dbReference type="Proteomes" id="UP000295294"/>
    </source>
</evidence>
<protein>
    <recommendedName>
        <fullName evidence="2">HpcH/HpaI aldolase/citrate lyase domain-containing protein</fullName>
    </recommendedName>
</protein>
<feature type="domain" description="HpcH/HpaI aldolase/citrate lyase" evidence="2">
    <location>
        <begin position="11"/>
        <end position="70"/>
    </location>
</feature>
<accession>A0A4P7LFG1</accession>
<sequence length="81" mass="8749">MLVLAGQPGDHLGNPNHPEVQAEVERIFRAARQAGKAVGTLTPAEADARRYLDMGASFVAVGLDHVLLRQATQALRDRFAD</sequence>
<dbReference type="KEGG" id="cox:E0W60_18035"/>
<dbReference type="InterPro" id="IPR005000">
    <property type="entry name" value="Aldolase/citrate-lyase_domain"/>
</dbReference>
<dbReference type="InterPro" id="IPR040442">
    <property type="entry name" value="Pyrv_kinase-like_dom_sf"/>
</dbReference>
<evidence type="ECO:0000259" key="2">
    <source>
        <dbReference type="Pfam" id="PF03328"/>
    </source>
</evidence>
<keyword evidence="1" id="KW-0479">Metal-binding</keyword>
<dbReference type="SUPFAM" id="SSF51621">
    <property type="entry name" value="Phosphoenolpyruvate/pyruvate domain"/>
    <property type="match status" value="1"/>
</dbReference>
<proteinExistence type="predicted"/>
<evidence type="ECO:0000256" key="1">
    <source>
        <dbReference type="ARBA" id="ARBA00022723"/>
    </source>
</evidence>
<name>A0A4P7LFG1_9BURK</name>